<dbReference type="GO" id="GO:0003723">
    <property type="term" value="F:RNA binding"/>
    <property type="evidence" value="ECO:0007669"/>
    <property type="project" value="TreeGrafter"/>
</dbReference>
<keyword evidence="3" id="KW-1185">Reference proteome</keyword>
<dbReference type="InterPro" id="IPR034629">
    <property type="entry name" value="PTCD2"/>
</dbReference>
<sequence>MLVVRHSQICLHFYTCMYTGKVEIPRQHPMPAHALRPTRATQGSVPPRPVPPGRAPTGPQGVPPSGNPRRAQLPSANRAPTCRSAEGPSGAEHSALQYGGGHNAEGGGKLRSSAGPRAPRLRQAGHKMAVVLARGSRRVVREAVRRSAVHPPASGCWGCEPGGKRYLLTEDDIKLQEFQQMKVVIRNEVHGNKDQYLKSIKEKIKKNEIILTTELKKLLHLCQTSSDVELAREVIYRYHEQNGITALHNFKFGPLFMRLCYELDLERPAVELIKDQVIRLYI</sequence>
<dbReference type="Ensembl" id="ENSACOT00000016301.1">
    <property type="protein sequence ID" value="ENSACOP00000015741.1"/>
    <property type="gene ID" value="ENSACOG00000010976.1"/>
</dbReference>
<dbReference type="GO" id="GO:0005739">
    <property type="term" value="C:mitochondrion"/>
    <property type="evidence" value="ECO:0007669"/>
    <property type="project" value="InterPro"/>
</dbReference>
<organism evidence="2 3">
    <name type="scientific">Amazona collaria</name>
    <name type="common">yellow-billed parrot</name>
    <dbReference type="NCBI Taxonomy" id="241587"/>
    <lineage>
        <taxon>Eukaryota</taxon>
        <taxon>Metazoa</taxon>
        <taxon>Chordata</taxon>
        <taxon>Craniata</taxon>
        <taxon>Vertebrata</taxon>
        <taxon>Euteleostomi</taxon>
        <taxon>Archelosauria</taxon>
        <taxon>Archosauria</taxon>
        <taxon>Dinosauria</taxon>
        <taxon>Saurischia</taxon>
        <taxon>Theropoda</taxon>
        <taxon>Coelurosauria</taxon>
        <taxon>Aves</taxon>
        <taxon>Neognathae</taxon>
        <taxon>Neoaves</taxon>
        <taxon>Telluraves</taxon>
        <taxon>Australaves</taxon>
        <taxon>Psittaciformes</taxon>
        <taxon>Psittacidae</taxon>
        <taxon>Amazona</taxon>
    </lineage>
</organism>
<reference evidence="2" key="1">
    <citation type="submission" date="2025-08" db="UniProtKB">
        <authorList>
            <consortium name="Ensembl"/>
        </authorList>
    </citation>
    <scope>IDENTIFICATION</scope>
</reference>
<dbReference type="GO" id="GO:0050684">
    <property type="term" value="P:regulation of mRNA processing"/>
    <property type="evidence" value="ECO:0007669"/>
    <property type="project" value="InterPro"/>
</dbReference>
<protein>
    <submittedName>
        <fullName evidence="2">Uncharacterized protein</fullName>
    </submittedName>
</protein>
<feature type="compositionally biased region" description="Gly residues" evidence="1">
    <location>
        <begin position="98"/>
        <end position="109"/>
    </location>
</feature>
<evidence type="ECO:0000313" key="3">
    <source>
        <dbReference type="Proteomes" id="UP000694522"/>
    </source>
</evidence>
<dbReference type="AlphaFoldDB" id="A0A8B9G0A0"/>
<proteinExistence type="predicted"/>
<dbReference type="PANTHER" id="PTHR14700:SF0">
    <property type="entry name" value="PENTATRICOPEPTIDE REPEAT-CONTAINING PROTEIN 2, MITOCHONDRIAL"/>
    <property type="match status" value="1"/>
</dbReference>
<dbReference type="GO" id="GO:0007005">
    <property type="term" value="P:mitochondrion organization"/>
    <property type="evidence" value="ECO:0007669"/>
    <property type="project" value="TreeGrafter"/>
</dbReference>
<feature type="region of interest" description="Disordered" evidence="1">
    <location>
        <begin position="36"/>
        <end position="123"/>
    </location>
</feature>
<dbReference type="Proteomes" id="UP000694522">
    <property type="component" value="Unplaced"/>
</dbReference>
<accession>A0A8B9G0A0</accession>
<evidence type="ECO:0000313" key="2">
    <source>
        <dbReference type="Ensembl" id="ENSACOP00000015741.1"/>
    </source>
</evidence>
<reference evidence="2" key="2">
    <citation type="submission" date="2025-09" db="UniProtKB">
        <authorList>
            <consortium name="Ensembl"/>
        </authorList>
    </citation>
    <scope>IDENTIFICATION</scope>
</reference>
<name>A0A8B9G0A0_9PSIT</name>
<evidence type="ECO:0000256" key="1">
    <source>
        <dbReference type="SAM" id="MobiDB-lite"/>
    </source>
</evidence>
<dbReference type="PANTHER" id="PTHR14700">
    <property type="entry name" value="PENTATRICOPEPTIDE REPEAT-CONTAINING PROTEIN 2, MITOCHONDRIAL"/>
    <property type="match status" value="1"/>
</dbReference>